<gene>
    <name evidence="3" type="ORF">METZ01_LOCUS32323</name>
</gene>
<keyword evidence="2" id="KW-0143">Chaperone</keyword>
<dbReference type="AlphaFoldDB" id="A0A381QLZ3"/>
<accession>A0A381QLZ3</accession>
<dbReference type="InterPro" id="IPR002669">
    <property type="entry name" value="UreD"/>
</dbReference>
<proteinExistence type="inferred from homology"/>
<dbReference type="HAMAP" id="MF_01384">
    <property type="entry name" value="UreD"/>
    <property type="match status" value="1"/>
</dbReference>
<evidence type="ECO:0000256" key="2">
    <source>
        <dbReference type="ARBA" id="ARBA00023186"/>
    </source>
</evidence>
<reference evidence="3" key="1">
    <citation type="submission" date="2018-05" db="EMBL/GenBank/DDBJ databases">
        <authorList>
            <person name="Lanie J.A."/>
            <person name="Ng W.-L."/>
            <person name="Kazmierczak K.M."/>
            <person name="Andrzejewski T.M."/>
            <person name="Davidsen T.M."/>
            <person name="Wayne K.J."/>
            <person name="Tettelin H."/>
            <person name="Glass J.I."/>
            <person name="Rusch D."/>
            <person name="Podicherti R."/>
            <person name="Tsui H.-C.T."/>
            <person name="Winkler M.E."/>
        </authorList>
    </citation>
    <scope>NUCLEOTIDE SEQUENCE</scope>
</reference>
<sequence>MNLSTNAIESPTGWVAKLNLNIQCVGGNSRLINPSHIGPLRVQKPFYPEGPSLAHLYILHPPGGVVGGDQLYIDMLVSKKAKGLMTTPGATKIYRSDSKTMILQQTFVVEEQATLEWLPQETIIFDGAFVDSTTKVNLVGDSKYIGWEIVCFGRPGADEVFEHGLVRMNLEIWRDDLPIWLDRAVFPAETETNSIFQAAWGLNSSPVMATLIASSCTQQIHEALVEQHLEKGSYSTSLIEDVLVCRYIGACSQEAKACFLEIWSQLRPMLLNRSPCPPRVWNT</sequence>
<dbReference type="PANTHER" id="PTHR33643:SF1">
    <property type="entry name" value="UREASE ACCESSORY PROTEIN D"/>
    <property type="match status" value="1"/>
</dbReference>
<evidence type="ECO:0000256" key="1">
    <source>
        <dbReference type="ARBA" id="ARBA00007177"/>
    </source>
</evidence>
<protein>
    <recommendedName>
        <fullName evidence="4">Urease accessory protein UreD</fullName>
    </recommendedName>
</protein>
<organism evidence="3">
    <name type="scientific">marine metagenome</name>
    <dbReference type="NCBI Taxonomy" id="408172"/>
    <lineage>
        <taxon>unclassified sequences</taxon>
        <taxon>metagenomes</taxon>
        <taxon>ecological metagenomes</taxon>
    </lineage>
</organism>
<dbReference type="EMBL" id="UINC01001388">
    <property type="protein sequence ID" value="SUZ79469.1"/>
    <property type="molecule type" value="Genomic_DNA"/>
</dbReference>
<dbReference type="Pfam" id="PF01774">
    <property type="entry name" value="UreD"/>
    <property type="match status" value="1"/>
</dbReference>
<dbReference type="GO" id="GO:0016151">
    <property type="term" value="F:nickel cation binding"/>
    <property type="evidence" value="ECO:0007669"/>
    <property type="project" value="InterPro"/>
</dbReference>
<dbReference type="PANTHER" id="PTHR33643">
    <property type="entry name" value="UREASE ACCESSORY PROTEIN D"/>
    <property type="match status" value="1"/>
</dbReference>
<name>A0A381QLZ3_9ZZZZ</name>
<comment type="similarity">
    <text evidence="1">Belongs to the UreD family.</text>
</comment>
<evidence type="ECO:0008006" key="4">
    <source>
        <dbReference type="Google" id="ProtNLM"/>
    </source>
</evidence>
<evidence type="ECO:0000313" key="3">
    <source>
        <dbReference type="EMBL" id="SUZ79469.1"/>
    </source>
</evidence>